<feature type="region of interest" description="Disordered" evidence="1">
    <location>
        <begin position="33"/>
        <end position="60"/>
    </location>
</feature>
<dbReference type="PANTHER" id="PTHR11188">
    <property type="entry name" value="ARRESTIN DOMAIN CONTAINING PROTEIN"/>
    <property type="match status" value="1"/>
</dbReference>
<dbReference type="EMBL" id="ML210152">
    <property type="protein sequence ID" value="TFK28973.1"/>
    <property type="molecule type" value="Genomic_DNA"/>
</dbReference>
<evidence type="ECO:0000313" key="3">
    <source>
        <dbReference type="EMBL" id="TFK28973.1"/>
    </source>
</evidence>
<dbReference type="SUPFAM" id="SSF81296">
    <property type="entry name" value="E set domains"/>
    <property type="match status" value="1"/>
</dbReference>
<feature type="compositionally biased region" description="Polar residues" evidence="1">
    <location>
        <begin position="85"/>
        <end position="97"/>
    </location>
</feature>
<sequence length="564" mass="62555">MVDALKSDILLMSGSEQYQSRRHSLAPAALNVRDSYSPPAYHRDSGTSRRSGRRHSQQTLPAYSQATALDFGRRFEAGRDPHHGGQTQQHEYHLSSNDNEDGPWATLSLLTRPSSSQKNPRYYGGDMVAGVVELDLQRSLTVNSVTLTLRGQFITSALSDGSYTFLNQTITVWDKNASETQTGNRPSPLDIDRGKRNRFNARLQGKYSWPFSFPFPEEICLLQKGSRSRQQIVPTPQTFLERGTNANIQYQLVMHITHGLFRSNSKLQANISYIPSITPPPPSFLRQQAYQHGGHLFPPSEDPQGWHISPSQPFSVIYNGVSFDLTYSVSLASPLSYTRGTVIPCFVKIASALPMPLNLASLLLPTNDPFLSLVLYRRIRHLQNSQQAATRTVVALLSLSHQNQPNDALESVHVEEFGKAVFWEPQSNANRLGPSNQVCNLEGEIHLSSELQPSCQVGFFTVEYFVCLMASKEATNTRIPVSLPSNGPTFPLQQEFSSSHNLQPVSEQTCPVQIGTFHLTGPLPTPFTVPSTSRHAGSRSPRSVGRARGNGSEVQELEVVNRFG</sequence>
<dbReference type="GO" id="GO:0015031">
    <property type="term" value="P:protein transport"/>
    <property type="evidence" value="ECO:0007669"/>
    <property type="project" value="TreeGrafter"/>
</dbReference>
<evidence type="ECO:0000259" key="2">
    <source>
        <dbReference type="Pfam" id="PF00339"/>
    </source>
</evidence>
<protein>
    <recommendedName>
        <fullName evidence="2">Arrestin-like N-terminal domain-containing protein</fullName>
    </recommendedName>
</protein>
<evidence type="ECO:0000256" key="1">
    <source>
        <dbReference type="SAM" id="MobiDB-lite"/>
    </source>
</evidence>
<dbReference type="InterPro" id="IPR014752">
    <property type="entry name" value="Arrestin-like_C"/>
</dbReference>
<feature type="domain" description="Arrestin-like N-terminal" evidence="2">
    <location>
        <begin position="117"/>
        <end position="219"/>
    </location>
</feature>
<dbReference type="InterPro" id="IPR011021">
    <property type="entry name" value="Arrestin-like_N"/>
</dbReference>
<feature type="region of interest" description="Disordered" evidence="1">
    <location>
        <begin position="75"/>
        <end position="98"/>
    </location>
</feature>
<dbReference type="OrthoDB" id="3262423at2759"/>
<name>A0A5C3L908_COPMA</name>
<gene>
    <name evidence="3" type="ORF">FA15DRAFT_632925</name>
</gene>
<feature type="region of interest" description="Disordered" evidence="1">
    <location>
        <begin position="527"/>
        <end position="552"/>
    </location>
</feature>
<keyword evidence="4" id="KW-1185">Reference proteome</keyword>
<evidence type="ECO:0000313" key="4">
    <source>
        <dbReference type="Proteomes" id="UP000307440"/>
    </source>
</evidence>
<dbReference type="InterPro" id="IPR014756">
    <property type="entry name" value="Ig_E-set"/>
</dbReference>
<dbReference type="InterPro" id="IPR050357">
    <property type="entry name" value="Arrestin_domain-protein"/>
</dbReference>
<dbReference type="Proteomes" id="UP000307440">
    <property type="component" value="Unassembled WGS sequence"/>
</dbReference>
<accession>A0A5C3L908</accession>
<dbReference type="PANTHER" id="PTHR11188:SF17">
    <property type="entry name" value="FI21816P1"/>
    <property type="match status" value="1"/>
</dbReference>
<dbReference type="Gene3D" id="2.60.40.640">
    <property type="match status" value="1"/>
</dbReference>
<proteinExistence type="predicted"/>
<organism evidence="3 4">
    <name type="scientific">Coprinopsis marcescibilis</name>
    <name type="common">Agaric fungus</name>
    <name type="synonym">Psathyrella marcescibilis</name>
    <dbReference type="NCBI Taxonomy" id="230819"/>
    <lineage>
        <taxon>Eukaryota</taxon>
        <taxon>Fungi</taxon>
        <taxon>Dikarya</taxon>
        <taxon>Basidiomycota</taxon>
        <taxon>Agaricomycotina</taxon>
        <taxon>Agaricomycetes</taxon>
        <taxon>Agaricomycetidae</taxon>
        <taxon>Agaricales</taxon>
        <taxon>Agaricineae</taxon>
        <taxon>Psathyrellaceae</taxon>
        <taxon>Coprinopsis</taxon>
    </lineage>
</organism>
<dbReference type="Pfam" id="PF00339">
    <property type="entry name" value="Arrestin_N"/>
    <property type="match status" value="1"/>
</dbReference>
<reference evidence="3 4" key="1">
    <citation type="journal article" date="2019" name="Nat. Ecol. Evol.">
        <title>Megaphylogeny resolves global patterns of mushroom evolution.</title>
        <authorList>
            <person name="Varga T."/>
            <person name="Krizsan K."/>
            <person name="Foldi C."/>
            <person name="Dima B."/>
            <person name="Sanchez-Garcia M."/>
            <person name="Sanchez-Ramirez S."/>
            <person name="Szollosi G.J."/>
            <person name="Szarkandi J.G."/>
            <person name="Papp V."/>
            <person name="Albert L."/>
            <person name="Andreopoulos W."/>
            <person name="Angelini C."/>
            <person name="Antonin V."/>
            <person name="Barry K.W."/>
            <person name="Bougher N.L."/>
            <person name="Buchanan P."/>
            <person name="Buyck B."/>
            <person name="Bense V."/>
            <person name="Catcheside P."/>
            <person name="Chovatia M."/>
            <person name="Cooper J."/>
            <person name="Damon W."/>
            <person name="Desjardin D."/>
            <person name="Finy P."/>
            <person name="Geml J."/>
            <person name="Haridas S."/>
            <person name="Hughes K."/>
            <person name="Justo A."/>
            <person name="Karasinski D."/>
            <person name="Kautmanova I."/>
            <person name="Kiss B."/>
            <person name="Kocsube S."/>
            <person name="Kotiranta H."/>
            <person name="LaButti K.M."/>
            <person name="Lechner B.E."/>
            <person name="Liimatainen K."/>
            <person name="Lipzen A."/>
            <person name="Lukacs Z."/>
            <person name="Mihaltcheva S."/>
            <person name="Morgado L.N."/>
            <person name="Niskanen T."/>
            <person name="Noordeloos M.E."/>
            <person name="Ohm R.A."/>
            <person name="Ortiz-Santana B."/>
            <person name="Ovrebo C."/>
            <person name="Racz N."/>
            <person name="Riley R."/>
            <person name="Savchenko A."/>
            <person name="Shiryaev A."/>
            <person name="Soop K."/>
            <person name="Spirin V."/>
            <person name="Szebenyi C."/>
            <person name="Tomsovsky M."/>
            <person name="Tulloss R.E."/>
            <person name="Uehling J."/>
            <person name="Grigoriev I.V."/>
            <person name="Vagvolgyi C."/>
            <person name="Papp T."/>
            <person name="Martin F.M."/>
            <person name="Miettinen O."/>
            <person name="Hibbett D.S."/>
            <person name="Nagy L.G."/>
        </authorList>
    </citation>
    <scope>NUCLEOTIDE SEQUENCE [LARGE SCALE GENOMIC DNA]</scope>
    <source>
        <strain evidence="3 4">CBS 121175</strain>
    </source>
</reference>
<dbReference type="AlphaFoldDB" id="A0A5C3L908"/>
<dbReference type="GO" id="GO:0005737">
    <property type="term" value="C:cytoplasm"/>
    <property type="evidence" value="ECO:0007669"/>
    <property type="project" value="TreeGrafter"/>
</dbReference>